<dbReference type="InterPro" id="IPR002931">
    <property type="entry name" value="Transglutaminase-like"/>
</dbReference>
<protein>
    <submittedName>
        <fullName evidence="3">Transglutaminase-like enzyme, predicted cysteine protease</fullName>
    </submittedName>
</protein>
<feature type="transmembrane region" description="Helical" evidence="1">
    <location>
        <begin position="637"/>
        <end position="658"/>
    </location>
</feature>
<dbReference type="InterPro" id="IPR052901">
    <property type="entry name" value="Bact_TGase-like"/>
</dbReference>
<dbReference type="eggNOG" id="COG1305">
    <property type="taxonomic scope" value="Bacteria"/>
</dbReference>
<keyword evidence="1" id="KW-0472">Membrane</keyword>
<keyword evidence="3" id="KW-0378">Hydrolase</keyword>
<dbReference type="InterPro" id="IPR025403">
    <property type="entry name" value="TgpA-like_C"/>
</dbReference>
<dbReference type="InterPro" id="IPR038765">
    <property type="entry name" value="Papain-like_cys_pep_sf"/>
</dbReference>
<dbReference type="Pfam" id="PF13559">
    <property type="entry name" value="DUF4129"/>
    <property type="match status" value="1"/>
</dbReference>
<feature type="domain" description="Transglutaminase-like" evidence="2">
    <location>
        <begin position="472"/>
        <end position="548"/>
    </location>
</feature>
<feature type="transmembrane region" description="Helical" evidence="1">
    <location>
        <begin position="110"/>
        <end position="127"/>
    </location>
</feature>
<keyword evidence="3" id="KW-0645">Protease</keyword>
<accession>L0DMW5</accession>
<dbReference type="Proteomes" id="UP000010798">
    <property type="component" value="Chromosome"/>
</dbReference>
<keyword evidence="1" id="KW-0812">Transmembrane</keyword>
<dbReference type="PANTHER" id="PTHR42736">
    <property type="entry name" value="PROTEIN-GLUTAMINE GAMMA-GLUTAMYLTRANSFERASE"/>
    <property type="match status" value="1"/>
</dbReference>
<dbReference type="HOGENOM" id="CLU_012397_2_0_0"/>
<dbReference type="GO" id="GO:0006508">
    <property type="term" value="P:proteolysis"/>
    <property type="evidence" value="ECO:0007669"/>
    <property type="project" value="UniProtKB-KW"/>
</dbReference>
<reference evidence="3 4" key="1">
    <citation type="submission" date="2012-02" db="EMBL/GenBank/DDBJ databases">
        <title>Complete sequence of chromosome of Singulisphaera acidiphila DSM 18658.</title>
        <authorList>
            <consortium name="US DOE Joint Genome Institute (JGI-PGF)"/>
            <person name="Lucas S."/>
            <person name="Copeland A."/>
            <person name="Lapidus A."/>
            <person name="Glavina del Rio T."/>
            <person name="Dalin E."/>
            <person name="Tice H."/>
            <person name="Bruce D."/>
            <person name="Goodwin L."/>
            <person name="Pitluck S."/>
            <person name="Peters L."/>
            <person name="Ovchinnikova G."/>
            <person name="Chertkov O."/>
            <person name="Kyrpides N."/>
            <person name="Mavromatis K."/>
            <person name="Ivanova N."/>
            <person name="Brettin T."/>
            <person name="Detter J.C."/>
            <person name="Han C."/>
            <person name="Larimer F."/>
            <person name="Land M."/>
            <person name="Hauser L."/>
            <person name="Markowitz V."/>
            <person name="Cheng J.-F."/>
            <person name="Hugenholtz P."/>
            <person name="Woyke T."/>
            <person name="Wu D."/>
            <person name="Tindall B."/>
            <person name="Pomrenke H."/>
            <person name="Brambilla E."/>
            <person name="Klenk H.-P."/>
            <person name="Eisen J.A."/>
        </authorList>
    </citation>
    <scope>NUCLEOTIDE SEQUENCE [LARGE SCALE GENOMIC DNA]</scope>
    <source>
        <strain evidence="4">ATCC BAA-1392 / DSM 18658 / VKM B-2454 / MOB10</strain>
    </source>
</reference>
<keyword evidence="4" id="KW-1185">Reference proteome</keyword>
<keyword evidence="1" id="KW-1133">Transmembrane helix</keyword>
<name>L0DMW5_SINAD</name>
<dbReference type="KEGG" id="saci:Sinac_5893"/>
<dbReference type="SMART" id="SM00460">
    <property type="entry name" value="TGc"/>
    <property type="match status" value="1"/>
</dbReference>
<dbReference type="EMBL" id="CP003364">
    <property type="protein sequence ID" value="AGA30011.1"/>
    <property type="molecule type" value="Genomic_DNA"/>
</dbReference>
<evidence type="ECO:0000313" key="3">
    <source>
        <dbReference type="EMBL" id="AGA30011.1"/>
    </source>
</evidence>
<dbReference type="RefSeq" id="WP_015249107.1">
    <property type="nucleotide sequence ID" value="NC_019892.1"/>
</dbReference>
<dbReference type="Pfam" id="PF11992">
    <property type="entry name" value="TgpA_N"/>
    <property type="match status" value="1"/>
</dbReference>
<dbReference type="SUPFAM" id="SSF54001">
    <property type="entry name" value="Cysteine proteinases"/>
    <property type="match status" value="1"/>
</dbReference>
<evidence type="ECO:0000259" key="2">
    <source>
        <dbReference type="SMART" id="SM00460"/>
    </source>
</evidence>
<dbReference type="PANTHER" id="PTHR42736:SF1">
    <property type="entry name" value="PROTEIN-GLUTAMINE GAMMA-GLUTAMYLTRANSFERASE"/>
    <property type="match status" value="1"/>
</dbReference>
<feature type="transmembrane region" description="Helical" evidence="1">
    <location>
        <begin position="209"/>
        <end position="231"/>
    </location>
</feature>
<dbReference type="GO" id="GO:0008233">
    <property type="term" value="F:peptidase activity"/>
    <property type="evidence" value="ECO:0007669"/>
    <property type="project" value="UniProtKB-KW"/>
</dbReference>
<sequence length="768" mass="85971">MIFTTLYRTSFYLMLTLATLTMSVDVTDNNFSILFPIAVAASGFLAVMTVDRNPALGLPRPAANGLAMVSIGLVLLEYLIDPDSLLRVLAHFLVYLQLIKMFLPKTPEDDWFLVLLGLTQVLVGVFISQSDRVGLLMFSWAFLTLWVLSLFSLHRDSLRYRSIASPVITVSTTEPQDSLRSGSRPISALSASAASHSDEAYPGLLDLPFVLSGIRVTALTLALGGVIFLAMPRRGASARMSRGSDPVAGHLTGFDDEVQLGQLGEILENDSVVMSIELFDENQKRIKPNDEWLWRGVTMSKYAEGRWFREEKGYLTLPPSLDRPHTIQQWIKLEATDSPVLFGLRPVIDIEIKGGGSRHGPEFNSNDGTFMRESLRPGAFDYVVISDAVSTAPQPGEDRLRSPRREALLAVPGELREQLRKIALPLIANIPAHDKEAQARALDAYLRISGQFSYTLRMTVVDRKIDPVLDFLINRKEGHCEYYASALALLLRSVDIPARLVNGFKGGDWNELSQVLNVRQKHAHSWVEASLDPSADSPARWLTLDPTPANERRESVNRVGGFGSNFRQFTDFIRYIWVFFVVGYNADRQQRLIYEPIRQLILEARSGFAMMGQSIRPLLANLLHFKDVGQFISVRGFFVSFTALFLLVMLTRACLWVIGRIVRWYRGADRDPSSLSAGVVFYRRLTQLLTDYGLERPPAETQHEFARRATVFLTGGGLKTESVADVPRLVVDAFYRVRFGHLTLSPDVLMNLEARLDALEASLRSKDA</sequence>
<dbReference type="OrthoDB" id="9804872at2"/>
<dbReference type="InterPro" id="IPR021878">
    <property type="entry name" value="TgpA_N"/>
</dbReference>
<dbReference type="Gene3D" id="3.10.620.30">
    <property type="match status" value="1"/>
</dbReference>
<gene>
    <name evidence="3" type="ordered locus">Sinac_5893</name>
</gene>
<organism evidence="3 4">
    <name type="scientific">Singulisphaera acidiphila (strain ATCC BAA-1392 / DSM 18658 / VKM B-2454 / MOB10)</name>
    <dbReference type="NCBI Taxonomy" id="886293"/>
    <lineage>
        <taxon>Bacteria</taxon>
        <taxon>Pseudomonadati</taxon>
        <taxon>Planctomycetota</taxon>
        <taxon>Planctomycetia</taxon>
        <taxon>Isosphaerales</taxon>
        <taxon>Isosphaeraceae</taxon>
        <taxon>Singulisphaera</taxon>
    </lineage>
</organism>
<evidence type="ECO:0000313" key="4">
    <source>
        <dbReference type="Proteomes" id="UP000010798"/>
    </source>
</evidence>
<dbReference type="AlphaFoldDB" id="L0DMW5"/>
<feature type="transmembrane region" description="Helical" evidence="1">
    <location>
        <begin position="133"/>
        <end position="153"/>
    </location>
</feature>
<proteinExistence type="predicted"/>
<feature type="transmembrane region" description="Helical" evidence="1">
    <location>
        <begin position="33"/>
        <end position="50"/>
    </location>
</feature>
<dbReference type="STRING" id="886293.Sinac_5893"/>
<dbReference type="Pfam" id="PF01841">
    <property type="entry name" value="Transglut_core"/>
    <property type="match status" value="1"/>
</dbReference>
<evidence type="ECO:0000256" key="1">
    <source>
        <dbReference type="SAM" id="Phobius"/>
    </source>
</evidence>